<evidence type="ECO:0000256" key="1">
    <source>
        <dbReference type="ARBA" id="ARBA00004141"/>
    </source>
</evidence>
<keyword evidence="2" id="KW-0808">Transferase</keyword>
<organism evidence="10">
    <name type="scientific">Prunus dulcis</name>
    <name type="common">Almond</name>
    <name type="synonym">Amygdalus dulcis</name>
    <dbReference type="NCBI Taxonomy" id="3755"/>
    <lineage>
        <taxon>Eukaryota</taxon>
        <taxon>Viridiplantae</taxon>
        <taxon>Streptophyta</taxon>
        <taxon>Embryophyta</taxon>
        <taxon>Tracheophyta</taxon>
        <taxon>Spermatophyta</taxon>
        <taxon>Magnoliopsida</taxon>
        <taxon>eudicotyledons</taxon>
        <taxon>Gunneridae</taxon>
        <taxon>Pentapetalae</taxon>
        <taxon>rosids</taxon>
        <taxon>fabids</taxon>
        <taxon>Rosales</taxon>
        <taxon>Rosaceae</taxon>
        <taxon>Amygdaloideae</taxon>
        <taxon>Amygdaleae</taxon>
        <taxon>Prunus</taxon>
    </lineage>
</organism>
<keyword evidence="4 9" id="KW-1133">Transmembrane helix</keyword>
<dbReference type="InterPro" id="IPR044878">
    <property type="entry name" value="UbiA_sf"/>
</dbReference>
<feature type="transmembrane region" description="Helical" evidence="9">
    <location>
        <begin position="244"/>
        <end position="265"/>
    </location>
</feature>
<evidence type="ECO:0000256" key="6">
    <source>
        <dbReference type="ARBA" id="ARBA00023136"/>
    </source>
</evidence>
<evidence type="ECO:0000256" key="5">
    <source>
        <dbReference type="ARBA" id="ARBA00023133"/>
    </source>
</evidence>
<accession>A0A4Y1QWA3</accession>
<protein>
    <recommendedName>
        <fullName evidence="7">Heme O synthase</fullName>
    </recommendedName>
</protein>
<sequence>MAILERSNLRLRMFGVQDIQFDVEELAEILAQARNIQQLIAPLFHSSSAANDVARPHCSLTLSPILLLLPSPSPSDSLKLGFQRPDGFRALSAATAVDLASGASKASYWARTMVAAIGSSPKLASVVATSGTGFVLGSGHAIDFSGLCWTCAGTMMVAASANSLNQVFEKNNDAKMNRTKQRPLPSGRITIPHAVTFASAAGLAGTALLASQANMLAAGLAASNLILYAFVYTPLKQIHPVNTWVGAVVGAIPPLLGWAAAAGQVSLNAMLLPAALYFWQIPHFMALAYLCRNDYAAGGFRMLSLADASGQKTALVALRNCVYLIPLGFLAYDGGMTSGWFCLESTLLTLAITATAFSFHRDRTTHKARKMFHASLLYLPVFMSGIMFHRLSDNQQCLTEENSESSVELSLSSQDRNVNSKNKLRNSTDRTQVRPPVSYASIAPFPFLPVPSYVSS</sequence>
<dbReference type="HAMAP" id="MF_00154">
    <property type="entry name" value="CyoE_CtaB"/>
    <property type="match status" value="1"/>
</dbReference>
<dbReference type="EMBL" id="AP019297">
    <property type="protein sequence ID" value="BBG96141.1"/>
    <property type="molecule type" value="Genomic_DNA"/>
</dbReference>
<evidence type="ECO:0000256" key="8">
    <source>
        <dbReference type="SAM" id="MobiDB-lite"/>
    </source>
</evidence>
<dbReference type="GO" id="GO:0016020">
    <property type="term" value="C:membrane"/>
    <property type="evidence" value="ECO:0007669"/>
    <property type="project" value="UniProtKB-SubCell"/>
</dbReference>
<feature type="region of interest" description="Disordered" evidence="8">
    <location>
        <begin position="410"/>
        <end position="430"/>
    </location>
</feature>
<dbReference type="GO" id="GO:0005739">
    <property type="term" value="C:mitochondrion"/>
    <property type="evidence" value="ECO:0007669"/>
    <property type="project" value="TreeGrafter"/>
</dbReference>
<dbReference type="InterPro" id="IPR000537">
    <property type="entry name" value="UbiA_prenyltransferase"/>
</dbReference>
<evidence type="ECO:0000256" key="7">
    <source>
        <dbReference type="ARBA" id="ARBA00030253"/>
    </source>
</evidence>
<dbReference type="PANTHER" id="PTHR43448">
    <property type="entry name" value="PROTOHEME IX FARNESYLTRANSFERASE, MITOCHONDRIAL"/>
    <property type="match status" value="1"/>
</dbReference>
<dbReference type="Pfam" id="PF01040">
    <property type="entry name" value="UbiA"/>
    <property type="match status" value="1"/>
</dbReference>
<dbReference type="GO" id="GO:0006784">
    <property type="term" value="P:heme A biosynthetic process"/>
    <property type="evidence" value="ECO:0007669"/>
    <property type="project" value="TreeGrafter"/>
</dbReference>
<evidence type="ECO:0000256" key="2">
    <source>
        <dbReference type="ARBA" id="ARBA00022679"/>
    </source>
</evidence>
<feature type="transmembrane region" description="Helical" evidence="9">
    <location>
        <begin position="271"/>
        <end position="292"/>
    </location>
</feature>
<feature type="transmembrane region" description="Helical" evidence="9">
    <location>
        <begin position="189"/>
        <end position="209"/>
    </location>
</feature>
<name>A0A4Y1QWA3_PRUDU</name>
<dbReference type="PANTHER" id="PTHR43448:SF2">
    <property type="entry name" value="PROTOHEME IX FARNESYLTRANSFERASE, MITOCHONDRIAL"/>
    <property type="match status" value="1"/>
</dbReference>
<dbReference type="NCBIfam" id="TIGR01473">
    <property type="entry name" value="cyoE_ctaB"/>
    <property type="match status" value="1"/>
</dbReference>
<evidence type="ECO:0000313" key="10">
    <source>
        <dbReference type="EMBL" id="BBG96141.1"/>
    </source>
</evidence>
<keyword evidence="6 9" id="KW-0472">Membrane</keyword>
<feature type="transmembrane region" description="Helical" evidence="9">
    <location>
        <begin position="371"/>
        <end position="391"/>
    </location>
</feature>
<evidence type="ECO:0000256" key="3">
    <source>
        <dbReference type="ARBA" id="ARBA00022692"/>
    </source>
</evidence>
<feature type="transmembrane region" description="Helical" evidence="9">
    <location>
        <begin position="338"/>
        <end position="359"/>
    </location>
</feature>
<keyword evidence="5" id="KW-0350">Heme biosynthesis</keyword>
<evidence type="ECO:0000256" key="9">
    <source>
        <dbReference type="SAM" id="Phobius"/>
    </source>
</evidence>
<proteinExistence type="inferred from homology"/>
<dbReference type="Gene3D" id="1.10.357.140">
    <property type="entry name" value="UbiA prenyltransferase"/>
    <property type="match status" value="1"/>
</dbReference>
<dbReference type="AlphaFoldDB" id="A0A4Y1QWA3"/>
<gene>
    <name evidence="10" type="ORF">Prudu_004859</name>
</gene>
<reference evidence="10" key="1">
    <citation type="journal article" date="2019" name="Science">
        <title>Mutation of a bHLH transcription factor allowed almond domestication.</title>
        <authorList>
            <person name="Sanchez-Perez R."/>
            <person name="Pavan S."/>
            <person name="Mazzeo R."/>
            <person name="Moldovan C."/>
            <person name="Aiese Cigliano R."/>
            <person name="Del Cueto J."/>
            <person name="Ricciardi F."/>
            <person name="Lotti C."/>
            <person name="Ricciardi L."/>
            <person name="Dicenta F."/>
            <person name="Lopez-Marques R.L."/>
            <person name="Lindberg Moller B."/>
        </authorList>
    </citation>
    <scope>NUCLEOTIDE SEQUENCE</scope>
</reference>
<comment type="subcellular location">
    <subcellularLocation>
        <location evidence="1">Membrane</location>
        <topology evidence="1">Multi-pass membrane protein</topology>
    </subcellularLocation>
</comment>
<feature type="transmembrane region" description="Helical" evidence="9">
    <location>
        <begin position="215"/>
        <end position="232"/>
    </location>
</feature>
<feature type="transmembrane region" description="Helical" evidence="9">
    <location>
        <begin position="313"/>
        <end position="332"/>
    </location>
</feature>
<dbReference type="GO" id="GO:0008495">
    <property type="term" value="F:protoheme IX farnesyltransferase activity"/>
    <property type="evidence" value="ECO:0007669"/>
    <property type="project" value="InterPro"/>
</dbReference>
<keyword evidence="3 9" id="KW-0812">Transmembrane</keyword>
<evidence type="ECO:0000256" key="4">
    <source>
        <dbReference type="ARBA" id="ARBA00022989"/>
    </source>
</evidence>
<dbReference type="CDD" id="cd13957">
    <property type="entry name" value="PT_UbiA_Cox10"/>
    <property type="match status" value="1"/>
</dbReference>
<dbReference type="InterPro" id="IPR006369">
    <property type="entry name" value="Protohaem_IX_farnesylTrfase"/>
</dbReference>
<dbReference type="FunFam" id="1.10.357.140:FF:000006">
    <property type="entry name" value="Protoheme IX farnesyltransferase, mitochondrial"/>
    <property type="match status" value="1"/>
</dbReference>